<dbReference type="Proteomes" id="UP001497457">
    <property type="component" value="Chromosome 16b"/>
</dbReference>
<dbReference type="PANTHER" id="PTHR35712:SF1">
    <property type="entry name" value="MYOSIN HEAVY CHAIN-LIKE PROTEIN"/>
    <property type="match status" value="1"/>
</dbReference>
<gene>
    <name evidence="3" type="ORF">URODEC1_LOCUS32346</name>
</gene>
<feature type="region of interest" description="Disordered" evidence="2">
    <location>
        <begin position="396"/>
        <end position="415"/>
    </location>
</feature>
<evidence type="ECO:0000256" key="2">
    <source>
        <dbReference type="SAM" id="MobiDB-lite"/>
    </source>
</evidence>
<sequence>MDEAADSSALLRRVEELQREKDEKQNALEVLVRRVEGLQYEIDEKVNLVEVLTRRVEELQRERDELRKDIEQLCMQQAGPGYISVATRMLSQRTAALEQDVENLQKKLNGCLRENQNLQEELAEAYRIKSQLAELHGAELSKNKDLEKQVRFFQNSVAQAFAERDSSLMECERAKEREEAVLKEFAEFEERKREYHSAIDDQKHLNDDLQRKLTELKAQTESSLKVILKFYDLRCRDCECPSNITFEEKCSILLDDSSDNWSFSSDGGTSTLKYIASLEQEKESLKAKMAKLQSNLRMGLEIEQHLQRNARILEKRQALYDQFLRNGLSELQKLYKHQRAEIMKALEEESSQLSKVVEEIQDKLSEICINVEASERPANEMQCCDSSCKDVHVTTDVSPSTCTSPKSDSPAGSNSISFDESKALAQALQEKMEALMLFSQEQERYLLEKQKDQIVIEDLQKNLSQVKDEKVKVLMELAKLKEEHLQLKGSSTVREGHGTGDSSKVIPGHDQHGMLKTMLKRTSLRHWMRSSNVGHGSSDGNDHTVCKEHSVDIARLRVENATLLEGVGTVERLTSSVHRLHIVLLKAYDDVKSAGSLESTFEALNSLITEANLMKTALSVALPVSWSGDSSDAITYEALCDPSDSPKSKSEKVDPLSYAGMEMVELLIFAAEIFKESFLMKK</sequence>
<dbReference type="AlphaFoldDB" id="A0ABC8Y969"/>
<dbReference type="PANTHER" id="PTHR35712">
    <property type="entry name" value="MYOSIN HEAVY CHAIN-LIKE PROTEIN"/>
    <property type="match status" value="1"/>
</dbReference>
<keyword evidence="4" id="KW-1185">Reference proteome</keyword>
<accession>A0ABC8Y969</accession>
<proteinExistence type="predicted"/>
<evidence type="ECO:0000313" key="3">
    <source>
        <dbReference type="EMBL" id="CAL4940184.1"/>
    </source>
</evidence>
<evidence type="ECO:0000313" key="4">
    <source>
        <dbReference type="Proteomes" id="UP001497457"/>
    </source>
</evidence>
<evidence type="ECO:0000256" key="1">
    <source>
        <dbReference type="SAM" id="Coils"/>
    </source>
</evidence>
<reference evidence="3" key="1">
    <citation type="submission" date="2024-10" db="EMBL/GenBank/DDBJ databases">
        <authorList>
            <person name="Ryan C."/>
        </authorList>
    </citation>
    <scope>NUCLEOTIDE SEQUENCE [LARGE SCALE GENOMIC DNA]</scope>
</reference>
<keyword evidence="1" id="KW-0175">Coiled coil</keyword>
<feature type="coiled-coil region" evidence="1">
    <location>
        <begin position="7"/>
        <end position="219"/>
    </location>
</feature>
<feature type="coiled-coil region" evidence="1">
    <location>
        <begin position="449"/>
        <end position="483"/>
    </location>
</feature>
<protein>
    <submittedName>
        <fullName evidence="3">Uncharacterized protein</fullName>
    </submittedName>
</protein>
<organism evidence="3 4">
    <name type="scientific">Urochloa decumbens</name>
    <dbReference type="NCBI Taxonomy" id="240449"/>
    <lineage>
        <taxon>Eukaryota</taxon>
        <taxon>Viridiplantae</taxon>
        <taxon>Streptophyta</taxon>
        <taxon>Embryophyta</taxon>
        <taxon>Tracheophyta</taxon>
        <taxon>Spermatophyta</taxon>
        <taxon>Magnoliopsida</taxon>
        <taxon>Liliopsida</taxon>
        <taxon>Poales</taxon>
        <taxon>Poaceae</taxon>
        <taxon>PACMAD clade</taxon>
        <taxon>Panicoideae</taxon>
        <taxon>Panicodae</taxon>
        <taxon>Paniceae</taxon>
        <taxon>Melinidinae</taxon>
        <taxon>Urochloa</taxon>
    </lineage>
</organism>
<feature type="coiled-coil region" evidence="1">
    <location>
        <begin position="328"/>
        <end position="366"/>
    </location>
</feature>
<name>A0ABC8Y969_9POAL</name>
<feature type="region of interest" description="Disordered" evidence="2">
    <location>
        <begin position="488"/>
        <end position="510"/>
    </location>
</feature>
<dbReference type="EMBL" id="OZ075126">
    <property type="protein sequence ID" value="CAL4940184.1"/>
    <property type="molecule type" value="Genomic_DNA"/>
</dbReference>